<evidence type="ECO:0000313" key="4">
    <source>
        <dbReference type="Proteomes" id="UP000681610"/>
    </source>
</evidence>
<sequence>MKPLKNIYLLLFFVGFPFILLSQPKRTHKIFSQESKILVISGHPDLEKSNANKIILEKLEQHYGNQISIRLLDKLYPDYQIDINAEQEAIKNADFIILQFPFYWYSTPAILKKWIDDVLYDYFPGNKLSGEFKDKVLIASVTIGGSEKRYSSPYKTVETYLIPLQETFEIIGAQWVSPVYSFGTVPSNKKLSETAEKHFVKLTNLIMRQ</sequence>
<name>A0ABS3PXL2_9FLAO</name>
<evidence type="ECO:0000256" key="1">
    <source>
        <dbReference type="ARBA" id="ARBA00023002"/>
    </source>
</evidence>
<organism evidence="3 4">
    <name type="scientific">Capnocytophaga bilenii</name>
    <dbReference type="NCBI Taxonomy" id="2819369"/>
    <lineage>
        <taxon>Bacteria</taxon>
        <taxon>Pseudomonadati</taxon>
        <taxon>Bacteroidota</taxon>
        <taxon>Flavobacteriia</taxon>
        <taxon>Flavobacteriales</taxon>
        <taxon>Flavobacteriaceae</taxon>
        <taxon>Capnocytophaga</taxon>
    </lineage>
</organism>
<proteinExistence type="predicted"/>
<evidence type="ECO:0000313" key="3">
    <source>
        <dbReference type="EMBL" id="MBO1884005.1"/>
    </source>
</evidence>
<keyword evidence="4" id="KW-1185">Reference proteome</keyword>
<dbReference type="InterPro" id="IPR029039">
    <property type="entry name" value="Flavoprotein-like_sf"/>
</dbReference>
<dbReference type="Gene3D" id="3.40.50.360">
    <property type="match status" value="1"/>
</dbReference>
<keyword evidence="1" id="KW-0560">Oxidoreductase</keyword>
<dbReference type="InterPro" id="IPR046980">
    <property type="entry name" value="KefG/KefF"/>
</dbReference>
<gene>
    <name evidence="3" type="ORF">J4N46_06170</name>
</gene>
<dbReference type="Pfam" id="PF02525">
    <property type="entry name" value="Flavodoxin_2"/>
    <property type="match status" value="1"/>
</dbReference>
<dbReference type="PANTHER" id="PTHR47307:SF1">
    <property type="entry name" value="GLUTATHIONE-REGULATED POTASSIUM-EFFLUX SYSTEM ANCILLARY PROTEIN KEFG"/>
    <property type="match status" value="1"/>
</dbReference>
<protein>
    <submittedName>
        <fullName evidence="3">NAD(P)H-dependent oxidoreductase</fullName>
    </submittedName>
</protein>
<feature type="domain" description="Flavodoxin-like fold" evidence="2">
    <location>
        <begin position="35"/>
        <end position="197"/>
    </location>
</feature>
<comment type="caution">
    <text evidence="3">The sequence shown here is derived from an EMBL/GenBank/DDBJ whole genome shotgun (WGS) entry which is preliminary data.</text>
</comment>
<evidence type="ECO:0000259" key="2">
    <source>
        <dbReference type="Pfam" id="PF02525"/>
    </source>
</evidence>
<dbReference type="PANTHER" id="PTHR47307">
    <property type="entry name" value="GLUTATHIONE-REGULATED POTASSIUM-EFFLUX SYSTEM ANCILLARY PROTEIN KEFG"/>
    <property type="match status" value="1"/>
</dbReference>
<reference evidence="3 4" key="1">
    <citation type="submission" date="2021-03" db="EMBL/GenBank/DDBJ databases">
        <title>Isolation and description of Capnocytophaga bilenii sp. nov., a novel Capnocytophaga species, isolated from a gingivitis subject.</title>
        <authorList>
            <person name="Antezack A."/>
            <person name="Monnet-Corti V."/>
            <person name="La Scola B."/>
        </authorList>
    </citation>
    <scope>NUCLEOTIDE SEQUENCE [LARGE SCALE GENOMIC DNA]</scope>
    <source>
        <strain evidence="3 4">Marseille-Q4570</strain>
    </source>
</reference>
<dbReference type="Proteomes" id="UP000681610">
    <property type="component" value="Unassembled WGS sequence"/>
</dbReference>
<dbReference type="InterPro" id="IPR003680">
    <property type="entry name" value="Flavodoxin_fold"/>
</dbReference>
<accession>A0ABS3PXL2</accession>
<dbReference type="EMBL" id="JAGDYP010000004">
    <property type="protein sequence ID" value="MBO1884005.1"/>
    <property type="molecule type" value="Genomic_DNA"/>
</dbReference>
<dbReference type="RefSeq" id="WP_208058576.1">
    <property type="nucleotide sequence ID" value="NZ_JAGDYP010000004.1"/>
</dbReference>
<dbReference type="SUPFAM" id="SSF52218">
    <property type="entry name" value="Flavoproteins"/>
    <property type="match status" value="1"/>
</dbReference>